<name>A0A1F6CKI0_9BACT</name>
<organism evidence="1 2">
    <name type="scientific">Candidatus Kaiserbacteria bacterium RIFCSPHIGHO2_01_FULL_54_36b</name>
    <dbReference type="NCBI Taxonomy" id="1798483"/>
    <lineage>
        <taxon>Bacteria</taxon>
        <taxon>Candidatus Kaiseribacteriota</taxon>
    </lineage>
</organism>
<sequence length="110" mass="12185">MNKQSLAECSSEAILTCHQYLAEIIGDFPASKVLEAAIEELPESSPLRAIKFGDGVGEKELGNLFARLEGLKGQIEELHQAFRNQLVDVIGARETERATERIRLCLNESE</sequence>
<evidence type="ECO:0000313" key="2">
    <source>
        <dbReference type="Proteomes" id="UP000176445"/>
    </source>
</evidence>
<reference evidence="1 2" key="1">
    <citation type="journal article" date="2016" name="Nat. Commun.">
        <title>Thousands of microbial genomes shed light on interconnected biogeochemical processes in an aquifer system.</title>
        <authorList>
            <person name="Anantharaman K."/>
            <person name="Brown C.T."/>
            <person name="Hug L.A."/>
            <person name="Sharon I."/>
            <person name="Castelle C.J."/>
            <person name="Probst A.J."/>
            <person name="Thomas B.C."/>
            <person name="Singh A."/>
            <person name="Wilkins M.J."/>
            <person name="Karaoz U."/>
            <person name="Brodie E.L."/>
            <person name="Williams K.H."/>
            <person name="Hubbard S.S."/>
            <person name="Banfield J.F."/>
        </authorList>
    </citation>
    <scope>NUCLEOTIDE SEQUENCE [LARGE SCALE GENOMIC DNA]</scope>
</reference>
<evidence type="ECO:0000313" key="1">
    <source>
        <dbReference type="EMBL" id="OGG49527.1"/>
    </source>
</evidence>
<dbReference type="EMBL" id="MFKW01000072">
    <property type="protein sequence ID" value="OGG49527.1"/>
    <property type="molecule type" value="Genomic_DNA"/>
</dbReference>
<dbReference type="Proteomes" id="UP000176445">
    <property type="component" value="Unassembled WGS sequence"/>
</dbReference>
<comment type="caution">
    <text evidence="1">The sequence shown here is derived from an EMBL/GenBank/DDBJ whole genome shotgun (WGS) entry which is preliminary data.</text>
</comment>
<accession>A0A1F6CKI0</accession>
<dbReference type="AlphaFoldDB" id="A0A1F6CKI0"/>
<gene>
    <name evidence="1" type="ORF">A2704_01620</name>
</gene>
<proteinExistence type="predicted"/>
<protein>
    <submittedName>
        <fullName evidence="1">Uncharacterized protein</fullName>
    </submittedName>
</protein>